<evidence type="ECO:0000313" key="5">
    <source>
        <dbReference type="Proteomes" id="UP000245667"/>
    </source>
</evidence>
<evidence type="ECO:0000313" key="3">
    <source>
        <dbReference type="EMBL" id="MBD1261659.1"/>
    </source>
</evidence>
<evidence type="ECO:0000313" key="6">
    <source>
        <dbReference type="Proteomes" id="UP000651837"/>
    </source>
</evidence>
<comment type="caution">
    <text evidence="4">The sequence shown here is derived from an EMBL/GenBank/DDBJ whole genome shotgun (WGS) entry which is preliminary data.</text>
</comment>
<dbReference type="EMBL" id="QGGQ01000007">
    <property type="protein sequence ID" value="PWK22537.1"/>
    <property type="molecule type" value="Genomic_DNA"/>
</dbReference>
<dbReference type="InterPro" id="IPR032267">
    <property type="entry name" value="DUF4832"/>
</dbReference>
<feature type="signal peptide" evidence="1">
    <location>
        <begin position="1"/>
        <end position="23"/>
    </location>
</feature>
<evidence type="ECO:0000259" key="2">
    <source>
        <dbReference type="Pfam" id="PF16116"/>
    </source>
</evidence>
<dbReference type="InterPro" id="IPR017853">
    <property type="entry name" value="GH"/>
</dbReference>
<proteinExistence type="predicted"/>
<feature type="domain" description="DUF4832" evidence="2">
    <location>
        <begin position="316"/>
        <end position="453"/>
    </location>
</feature>
<sequence>MTKFKNHAFAFCAVLLFVAELSAQQLIRTRPIEVDDVLTNPGKGFMTFQRFNGDSLNAGNGWTEGLPIEYQEFDGDLTNEGYPDTTIAYFRIYWKYLESADGTYNWDLLDRALYTAKSRGQTLMIRVAPYGNDGEQDVPKWYRKMVDPNQEWKSPVPKWAVDPEDPRYAQYFGRMVRALGARYDGHPDVEGIDLAIVGAWGEGEGSHLLSKSTMQLLVEAYTESFRKTPLIALLMDEKTNKYANSLADIGWRVDCIGDLDFWAAEENGFAHMYDLYPQRIHNCGVREAWKSAPLSFEICGTFLRWKENQGYDREDVAYILNESLKWHISSFNAKSSPVPAEWKDLVDEWLKKMGYRFVLRTISYPEYTTPGELVPYKSWWENKGVAPIYKDFNLAIRLTNEKRTEVFITDADIKSWLPGDIIYDNAFAIPWDMPNGTYQMQVGIVDPQSHEPKVNLAIEGRDNEGWYSFGEIKVKKSKYGGKK</sequence>
<dbReference type="AlphaFoldDB" id="A0A316DVZ7"/>
<reference evidence="3 6" key="2">
    <citation type="submission" date="2020-07" db="EMBL/GenBank/DDBJ databases">
        <title>The draft genome sequence of Maribacter polysiphoniae KCTC 22021.</title>
        <authorList>
            <person name="Mu L."/>
        </authorList>
    </citation>
    <scope>NUCLEOTIDE SEQUENCE [LARGE SCALE GENOMIC DNA]</scope>
    <source>
        <strain evidence="3 6">KCTC 22021</strain>
    </source>
</reference>
<evidence type="ECO:0000256" key="1">
    <source>
        <dbReference type="SAM" id="SignalP"/>
    </source>
</evidence>
<name>A0A316DVZ7_9FLAO</name>
<dbReference type="Proteomes" id="UP000245667">
    <property type="component" value="Unassembled WGS sequence"/>
</dbReference>
<dbReference type="Pfam" id="PF16116">
    <property type="entry name" value="DUF4832"/>
    <property type="match status" value="1"/>
</dbReference>
<feature type="chain" id="PRO_5016347307" evidence="1">
    <location>
        <begin position="24"/>
        <end position="483"/>
    </location>
</feature>
<dbReference type="Proteomes" id="UP000651837">
    <property type="component" value="Unassembled WGS sequence"/>
</dbReference>
<dbReference type="EMBL" id="JACWLN010000006">
    <property type="protein sequence ID" value="MBD1261659.1"/>
    <property type="molecule type" value="Genomic_DNA"/>
</dbReference>
<dbReference type="RefSeq" id="WP_109652244.1">
    <property type="nucleotide sequence ID" value="NZ_JACWLN010000006.1"/>
</dbReference>
<reference evidence="4 5" key="1">
    <citation type="submission" date="2018-05" db="EMBL/GenBank/DDBJ databases">
        <title>Genomic Encyclopedia of Archaeal and Bacterial Type Strains, Phase II (KMG-II): from individual species to whole genera.</title>
        <authorList>
            <person name="Goeker M."/>
        </authorList>
    </citation>
    <scope>NUCLEOTIDE SEQUENCE [LARGE SCALE GENOMIC DNA]</scope>
    <source>
        <strain evidence="4 5">DSM 23514</strain>
    </source>
</reference>
<accession>A0A316DVZ7</accession>
<keyword evidence="1" id="KW-0732">Signal</keyword>
<dbReference type="SUPFAM" id="SSF51445">
    <property type="entry name" value="(Trans)glycosidases"/>
    <property type="match status" value="1"/>
</dbReference>
<protein>
    <submittedName>
        <fullName evidence="4">Beta-galactosidase-like protein</fullName>
    </submittedName>
    <submittedName>
        <fullName evidence="3">DUF4832 domain-containing protein</fullName>
    </submittedName>
</protein>
<evidence type="ECO:0000313" key="4">
    <source>
        <dbReference type="EMBL" id="PWK22537.1"/>
    </source>
</evidence>
<organism evidence="4 5">
    <name type="scientific">Maribacter polysiphoniae</name>
    <dbReference type="NCBI Taxonomy" id="429344"/>
    <lineage>
        <taxon>Bacteria</taxon>
        <taxon>Pseudomonadati</taxon>
        <taxon>Bacteroidota</taxon>
        <taxon>Flavobacteriia</taxon>
        <taxon>Flavobacteriales</taxon>
        <taxon>Flavobacteriaceae</taxon>
        <taxon>Maribacter</taxon>
    </lineage>
</organism>
<keyword evidence="6" id="KW-1185">Reference proteome</keyword>
<gene>
    <name evidence="3" type="ORF">HZY62_13725</name>
    <name evidence="4" type="ORF">LX92_03012</name>
</gene>
<dbReference type="Gene3D" id="3.20.20.80">
    <property type="entry name" value="Glycosidases"/>
    <property type="match status" value="1"/>
</dbReference>
<dbReference type="OrthoDB" id="3966260at2"/>